<feature type="transmembrane region" description="Helical" evidence="1">
    <location>
        <begin position="406"/>
        <end position="429"/>
    </location>
</feature>
<dbReference type="Pfam" id="PF16980">
    <property type="entry name" value="CitMHS_2"/>
    <property type="match status" value="1"/>
</dbReference>
<keyword evidence="1" id="KW-0472">Membrane</keyword>
<feature type="transmembrane region" description="Helical" evidence="1">
    <location>
        <begin position="109"/>
        <end position="135"/>
    </location>
</feature>
<feature type="transmembrane region" description="Helical" evidence="1">
    <location>
        <begin position="147"/>
        <end position="166"/>
    </location>
</feature>
<dbReference type="InterPro" id="IPR031566">
    <property type="entry name" value="CitMHS_2"/>
</dbReference>
<keyword evidence="3" id="KW-1185">Reference proteome</keyword>
<gene>
    <name evidence="2" type="ORF">PX52LOC_04349</name>
</gene>
<proteinExistence type="predicted"/>
<dbReference type="KEGG" id="lrs:PX52LOC_04349"/>
<name>A0A5C1AFK1_9BACT</name>
<evidence type="ECO:0000256" key="1">
    <source>
        <dbReference type="SAM" id="Phobius"/>
    </source>
</evidence>
<evidence type="ECO:0000313" key="3">
    <source>
        <dbReference type="Proteomes" id="UP000324974"/>
    </source>
</evidence>
<keyword evidence="1" id="KW-1133">Transmembrane helix</keyword>
<reference evidence="3" key="1">
    <citation type="submission" date="2019-08" db="EMBL/GenBank/DDBJ databases">
        <title>Limnoglobus roseus gen. nov., sp. nov., a novel freshwater planctomycete with a giant genome from the family Gemmataceae.</title>
        <authorList>
            <person name="Kulichevskaya I.S."/>
            <person name="Naumoff D.G."/>
            <person name="Miroshnikov K."/>
            <person name="Ivanova A."/>
            <person name="Philippov D.A."/>
            <person name="Hakobyan A."/>
            <person name="Rijpstra I.C."/>
            <person name="Sinninghe Damste J.S."/>
            <person name="Liesack W."/>
            <person name="Dedysh S.N."/>
        </authorList>
    </citation>
    <scope>NUCLEOTIDE SEQUENCE [LARGE SCALE GENOMIC DNA]</scope>
    <source>
        <strain evidence="3">PX52</strain>
    </source>
</reference>
<evidence type="ECO:0000313" key="2">
    <source>
        <dbReference type="EMBL" id="QEL17365.1"/>
    </source>
</evidence>
<feature type="transmembrane region" description="Helical" evidence="1">
    <location>
        <begin position="230"/>
        <end position="248"/>
    </location>
</feature>
<evidence type="ECO:0008006" key="4">
    <source>
        <dbReference type="Google" id="ProtNLM"/>
    </source>
</evidence>
<dbReference type="EMBL" id="CP042425">
    <property type="protein sequence ID" value="QEL17365.1"/>
    <property type="molecule type" value="Genomic_DNA"/>
</dbReference>
<keyword evidence="1" id="KW-0812">Transmembrane</keyword>
<dbReference type="AlphaFoldDB" id="A0A5C1AFK1"/>
<feature type="transmembrane region" description="Helical" evidence="1">
    <location>
        <begin position="186"/>
        <end position="209"/>
    </location>
</feature>
<feature type="transmembrane region" description="Helical" evidence="1">
    <location>
        <begin position="21"/>
        <end position="40"/>
    </location>
</feature>
<organism evidence="2 3">
    <name type="scientific">Limnoglobus roseus</name>
    <dbReference type="NCBI Taxonomy" id="2598579"/>
    <lineage>
        <taxon>Bacteria</taxon>
        <taxon>Pseudomonadati</taxon>
        <taxon>Planctomycetota</taxon>
        <taxon>Planctomycetia</taxon>
        <taxon>Gemmatales</taxon>
        <taxon>Gemmataceae</taxon>
        <taxon>Limnoglobus</taxon>
    </lineage>
</organism>
<dbReference type="RefSeq" id="WP_218575126.1">
    <property type="nucleotide sequence ID" value="NZ_CP042425.1"/>
</dbReference>
<feature type="transmembrane region" description="Helical" evidence="1">
    <location>
        <begin position="367"/>
        <end position="385"/>
    </location>
</feature>
<feature type="transmembrane region" description="Helical" evidence="1">
    <location>
        <begin position="254"/>
        <end position="271"/>
    </location>
</feature>
<feature type="transmembrane region" description="Helical" evidence="1">
    <location>
        <begin position="283"/>
        <end position="309"/>
    </location>
</feature>
<sequence length="430" mass="46292">MLLLAEALGPLDVPAAAAGPFALLLALIAILPLAAGHWWHPNRNKLIVAAAVGLPVAIFLLTQPNGTGHLLHAVEEYVSFIILLGALYVIAGGIVVTGDIAARPVVNTAFLATGAVLASLIGTTGASMVLIRPVLRTNCERKNTRHLPIFFIFIVSNCGGLLTPLGDPPLFLGFLKGVDFFWTLRLWPQWLFANGLLLLTFLVWDKIAYRAEKAGDIRRDEKQIQRLKVHGLRLNGPLLLGVIAAVLAKKYMPVFPACELAMVALLLVSLWKTPRDHREMNKFAWGPILEVAVLFAGIFVAMVPALALLHKHGAGLGVTEPWQFFWITGLLSSGLDNAPTYITMGELATVVANVNGFPDLMTATPSVLTAISCGAVFMGANTYIGNGPNFMIKAIAEESGYKMPSFFGYMVYAALVLLPIFMGVTAISFL</sequence>
<accession>A0A5C1AFK1</accession>
<feature type="transmembrane region" description="Helical" evidence="1">
    <location>
        <begin position="77"/>
        <end position="97"/>
    </location>
</feature>
<dbReference type="Proteomes" id="UP000324974">
    <property type="component" value="Chromosome"/>
</dbReference>
<protein>
    <recommendedName>
        <fullName evidence="4">Sodium:proton antiporter</fullName>
    </recommendedName>
</protein>